<accession>A0A223LGB7</accession>
<organism evidence="1 2">
    <name type="scientific">Erwinia phage vB_EamM_RisingSun</name>
    <dbReference type="NCBI Taxonomy" id="2026080"/>
    <lineage>
        <taxon>Viruses</taxon>
        <taxon>Duplodnaviria</taxon>
        <taxon>Heunggongvirae</taxon>
        <taxon>Uroviricota</taxon>
        <taxon>Caudoviricetes</taxon>
        <taxon>Chimalliviridae</taxon>
        <taxon>Risingsunvirus</taxon>
        <taxon>Risingsunvirus risingsun</taxon>
    </lineage>
</organism>
<evidence type="ECO:0000313" key="2">
    <source>
        <dbReference type="Proteomes" id="UP000225553"/>
    </source>
</evidence>
<sequence>MSEQNLIPAIYSAGSFEAINPFDKVVDPTKYYTVEAVRTIPEMQAMKLNLYELVFKPIGLAEADYQTVLDRAIGMNAVIVALTSRNAQTVYVVSSYFKSFPMVDGVRYERMALIVDLGPCHPGLKDVLTQAQDDIRDYVENAVGITSQIRLGVIPTTGYVSKSQADVFENARKNKIKDNTNNVARVRELETTVSALQQQILELEAALTAQK</sequence>
<dbReference type="InterPro" id="IPR055618">
    <property type="entry name" value="DUF7194"/>
</dbReference>
<gene>
    <name evidence="1" type="ORF">RISINGSUN_213</name>
</gene>
<dbReference type="Proteomes" id="UP000225553">
    <property type="component" value="Segment"/>
</dbReference>
<reference evidence="2" key="1">
    <citation type="submission" date="2017-07" db="EMBL/GenBank/DDBJ databases">
        <authorList>
            <person name="Putnam M.J."/>
            <person name="Sharma R."/>
            <person name="Kruger J.L."/>
            <person name="Berg J.A."/>
            <person name="Payne A.M."/>
            <person name="Fajardo C.P."/>
            <person name="Breakwell D.P."/>
            <person name="Hope S."/>
            <person name="Grose J.H."/>
        </authorList>
    </citation>
    <scope>NUCLEOTIDE SEQUENCE [LARGE SCALE GENOMIC DNA]</scope>
</reference>
<protein>
    <submittedName>
        <fullName evidence="1">Uncharacterized protein</fullName>
    </submittedName>
</protein>
<dbReference type="EMBL" id="MF459646">
    <property type="protein sequence ID" value="ASU03457.1"/>
    <property type="molecule type" value="Genomic_DNA"/>
</dbReference>
<name>A0A223LGB7_9CAUD</name>
<proteinExistence type="predicted"/>
<keyword evidence="2" id="KW-1185">Reference proteome</keyword>
<evidence type="ECO:0000313" key="1">
    <source>
        <dbReference type="EMBL" id="ASU03457.1"/>
    </source>
</evidence>
<dbReference type="OrthoDB" id="17733at10239"/>
<dbReference type="Pfam" id="PF23824">
    <property type="entry name" value="DUF7194"/>
    <property type="match status" value="1"/>
</dbReference>